<evidence type="ECO:0000313" key="2">
    <source>
        <dbReference type="Proteomes" id="UP000177797"/>
    </source>
</evidence>
<sequence>MYKKSIKDIRRNTNVLYKKTEYPDMSFIGGEYLIFLVKKVENFVRAIYLITNFLSDSEPLKWRLRTISTELIDKLMSFIKSEVNQVNIRLYRADFLGCLSGIVSLLNVGEEGGVISEANVALLKREIQSFFPIFNERIFVMRKDDIENLPLAKNKEASFRHKPARGRPRLMRRLSVRNTEDVLISPIQDSDNIQNVFYKHKGQDNVSVRKRNKRTRNIEDIRSKLRITRQKSIMDILKDKKKLTIRELMSFIKDCGEKTLQRDLYELSDKGVLKKEGEKRWSAYSFVQPLLLFDGK</sequence>
<evidence type="ECO:0000313" key="1">
    <source>
        <dbReference type="EMBL" id="OHA34603.1"/>
    </source>
</evidence>
<dbReference type="Proteomes" id="UP000177797">
    <property type="component" value="Unassembled WGS sequence"/>
</dbReference>
<name>A0A1G2NEW2_9BACT</name>
<organism evidence="1 2">
    <name type="scientific">Candidatus Taylorbacteria bacterium RIFCSPLOWO2_01_FULL_48_100</name>
    <dbReference type="NCBI Taxonomy" id="1802322"/>
    <lineage>
        <taxon>Bacteria</taxon>
        <taxon>Candidatus Tayloriibacteriota</taxon>
    </lineage>
</organism>
<dbReference type="AlphaFoldDB" id="A0A1G2NEW2"/>
<reference evidence="1 2" key="1">
    <citation type="journal article" date="2016" name="Nat. Commun.">
        <title>Thousands of microbial genomes shed light on interconnected biogeochemical processes in an aquifer system.</title>
        <authorList>
            <person name="Anantharaman K."/>
            <person name="Brown C.T."/>
            <person name="Hug L.A."/>
            <person name="Sharon I."/>
            <person name="Castelle C.J."/>
            <person name="Probst A.J."/>
            <person name="Thomas B.C."/>
            <person name="Singh A."/>
            <person name="Wilkins M.J."/>
            <person name="Karaoz U."/>
            <person name="Brodie E.L."/>
            <person name="Williams K.H."/>
            <person name="Hubbard S.S."/>
            <person name="Banfield J.F."/>
        </authorList>
    </citation>
    <scope>NUCLEOTIDE SEQUENCE [LARGE SCALE GENOMIC DNA]</scope>
</reference>
<evidence type="ECO:0008006" key="3">
    <source>
        <dbReference type="Google" id="ProtNLM"/>
    </source>
</evidence>
<proteinExistence type="predicted"/>
<dbReference type="EMBL" id="MHSA01000011">
    <property type="protein sequence ID" value="OHA34603.1"/>
    <property type="molecule type" value="Genomic_DNA"/>
</dbReference>
<protein>
    <recommendedName>
        <fullName evidence="3">HTH deoR-type domain-containing protein</fullName>
    </recommendedName>
</protein>
<accession>A0A1G2NEW2</accession>
<gene>
    <name evidence="1" type="ORF">A2938_03585</name>
</gene>
<comment type="caution">
    <text evidence="1">The sequence shown here is derived from an EMBL/GenBank/DDBJ whole genome shotgun (WGS) entry which is preliminary data.</text>
</comment>